<evidence type="ECO:0000256" key="2">
    <source>
        <dbReference type="ARBA" id="ARBA00022448"/>
    </source>
</evidence>
<dbReference type="InterPro" id="IPR011701">
    <property type="entry name" value="MFS"/>
</dbReference>
<reference evidence="9 10" key="1">
    <citation type="submission" date="2017-05" db="EMBL/GenBank/DDBJ databases">
        <authorList>
            <person name="Song R."/>
            <person name="Chenine A.L."/>
            <person name="Ruprecht R.M."/>
        </authorList>
    </citation>
    <scope>NUCLEOTIDE SEQUENCE [LARGE SCALE GENOMIC DNA]</scope>
    <source>
        <strain evidence="9 10">PSBB019</strain>
    </source>
</reference>
<feature type="transmembrane region" description="Helical" evidence="7">
    <location>
        <begin position="267"/>
        <end position="289"/>
    </location>
</feature>
<proteinExistence type="predicted"/>
<organism evidence="9 10">
    <name type="scientific">Cellulosimicrobium cellulans</name>
    <name type="common">Arthrobacter luteus</name>
    <dbReference type="NCBI Taxonomy" id="1710"/>
    <lineage>
        <taxon>Bacteria</taxon>
        <taxon>Bacillati</taxon>
        <taxon>Actinomycetota</taxon>
        <taxon>Actinomycetes</taxon>
        <taxon>Micrococcales</taxon>
        <taxon>Promicromonosporaceae</taxon>
        <taxon>Cellulosimicrobium</taxon>
    </lineage>
</organism>
<dbReference type="PANTHER" id="PTHR23517">
    <property type="entry name" value="RESISTANCE PROTEIN MDTM, PUTATIVE-RELATED-RELATED"/>
    <property type="match status" value="1"/>
</dbReference>
<dbReference type="Pfam" id="PF07690">
    <property type="entry name" value="MFS_1"/>
    <property type="match status" value="1"/>
</dbReference>
<name>A0A1Y0HWQ6_CELCE</name>
<keyword evidence="3" id="KW-1003">Cell membrane</keyword>
<keyword evidence="5 7" id="KW-1133">Transmembrane helix</keyword>
<dbReference type="Gene3D" id="1.20.1250.20">
    <property type="entry name" value="MFS general substrate transporter like domains"/>
    <property type="match status" value="1"/>
</dbReference>
<evidence type="ECO:0000256" key="7">
    <source>
        <dbReference type="SAM" id="Phobius"/>
    </source>
</evidence>
<feature type="transmembrane region" description="Helical" evidence="7">
    <location>
        <begin position="99"/>
        <end position="117"/>
    </location>
</feature>
<evidence type="ECO:0000256" key="1">
    <source>
        <dbReference type="ARBA" id="ARBA00004651"/>
    </source>
</evidence>
<feature type="transmembrane region" description="Helical" evidence="7">
    <location>
        <begin position="156"/>
        <end position="178"/>
    </location>
</feature>
<dbReference type="PANTHER" id="PTHR23517:SF13">
    <property type="entry name" value="MAJOR FACILITATOR SUPERFAMILY MFS_1"/>
    <property type="match status" value="1"/>
</dbReference>
<dbReference type="PROSITE" id="PS50850">
    <property type="entry name" value="MFS"/>
    <property type="match status" value="1"/>
</dbReference>
<comment type="subcellular location">
    <subcellularLocation>
        <location evidence="1">Cell membrane</location>
        <topology evidence="1">Multi-pass membrane protein</topology>
    </subcellularLocation>
</comment>
<evidence type="ECO:0000256" key="3">
    <source>
        <dbReference type="ARBA" id="ARBA00022475"/>
    </source>
</evidence>
<feature type="transmembrane region" description="Helical" evidence="7">
    <location>
        <begin position="64"/>
        <end position="87"/>
    </location>
</feature>
<evidence type="ECO:0000256" key="6">
    <source>
        <dbReference type="ARBA" id="ARBA00023136"/>
    </source>
</evidence>
<gene>
    <name evidence="9" type="ORF">CBR64_15265</name>
</gene>
<accession>A0A1Y0HWQ6</accession>
<dbReference type="AlphaFoldDB" id="A0A1Y0HWQ6"/>
<dbReference type="GO" id="GO:0005886">
    <property type="term" value="C:plasma membrane"/>
    <property type="evidence" value="ECO:0007669"/>
    <property type="project" value="UniProtKB-SubCell"/>
</dbReference>
<evidence type="ECO:0000313" key="9">
    <source>
        <dbReference type="EMBL" id="ARU52612.1"/>
    </source>
</evidence>
<dbReference type="InterPro" id="IPR050171">
    <property type="entry name" value="MFS_Transporters"/>
</dbReference>
<feature type="transmembrane region" description="Helical" evidence="7">
    <location>
        <begin position="123"/>
        <end position="144"/>
    </location>
</feature>
<feature type="transmembrane region" description="Helical" evidence="7">
    <location>
        <begin position="190"/>
        <end position="208"/>
    </location>
</feature>
<keyword evidence="6 7" id="KW-0472">Membrane</keyword>
<feature type="transmembrane region" description="Helical" evidence="7">
    <location>
        <begin position="301"/>
        <end position="320"/>
    </location>
</feature>
<dbReference type="OrthoDB" id="3177957at2"/>
<dbReference type="KEGG" id="cceu:CBR64_15265"/>
<evidence type="ECO:0000256" key="4">
    <source>
        <dbReference type="ARBA" id="ARBA00022692"/>
    </source>
</evidence>
<evidence type="ECO:0000259" key="8">
    <source>
        <dbReference type="PROSITE" id="PS50850"/>
    </source>
</evidence>
<keyword evidence="4 7" id="KW-0812">Transmembrane</keyword>
<dbReference type="SUPFAM" id="SSF103473">
    <property type="entry name" value="MFS general substrate transporter"/>
    <property type="match status" value="1"/>
</dbReference>
<keyword evidence="2" id="KW-0813">Transport</keyword>
<evidence type="ECO:0000256" key="5">
    <source>
        <dbReference type="ARBA" id="ARBA00022989"/>
    </source>
</evidence>
<feature type="transmembrane region" description="Helical" evidence="7">
    <location>
        <begin position="326"/>
        <end position="349"/>
    </location>
</feature>
<dbReference type="InterPro" id="IPR020846">
    <property type="entry name" value="MFS_dom"/>
</dbReference>
<feature type="transmembrane region" description="Helical" evidence="7">
    <location>
        <begin position="30"/>
        <end position="52"/>
    </location>
</feature>
<feature type="transmembrane region" description="Helical" evidence="7">
    <location>
        <begin position="242"/>
        <end position="261"/>
    </location>
</feature>
<dbReference type="Proteomes" id="UP000196228">
    <property type="component" value="Chromosome"/>
</dbReference>
<feature type="transmembrane region" description="Helical" evidence="7">
    <location>
        <begin position="361"/>
        <end position="382"/>
    </location>
</feature>
<sequence length="415" mass="41500">MGAGVTPLSDVRAGVDRIVTRAAGPTPRRVHAGFAVAVAATVVMMAGASAPSPFYPGLQTSLGLAPWVMTTVFAVYALALLVTLLVFGSVSDHVGRRPVVTIGFLLLAGSFALFWHADAVNLLVAARVLQGVASGLLLSTLSTVVTDLEPPNRPGLAALANGVAPMAGLAVGALVAGAVLDLTGAALRDVFGGLTALALLLAVGVRLVPETAPRRAGLLASLRPRVAIPPPIRGLLARSAPAIVAGWATGGLFLSLGAAVVRTRFDGAGHLVQGLTVALLAGAGALAVLVSNRYGARAVTIYGTAALSVGTLLTLAGLAVGSEPAYLAAVVVTGTGFGTAFAGILRSVVPLLRPDERAEAFAVVYVVSYLAFGVPAVVAGLVTPSAGLLATTSAYGVVVALLAATAAVLRWRSRG</sequence>
<dbReference type="InterPro" id="IPR036259">
    <property type="entry name" value="MFS_trans_sf"/>
</dbReference>
<feature type="transmembrane region" description="Helical" evidence="7">
    <location>
        <begin position="388"/>
        <end position="409"/>
    </location>
</feature>
<protein>
    <submittedName>
        <fullName evidence="9">MFS transporter</fullName>
    </submittedName>
</protein>
<evidence type="ECO:0000313" key="10">
    <source>
        <dbReference type="Proteomes" id="UP000196228"/>
    </source>
</evidence>
<feature type="domain" description="Major facilitator superfamily (MFS) profile" evidence="8">
    <location>
        <begin position="32"/>
        <end position="414"/>
    </location>
</feature>
<dbReference type="EMBL" id="CP021383">
    <property type="protein sequence ID" value="ARU52612.1"/>
    <property type="molecule type" value="Genomic_DNA"/>
</dbReference>
<dbReference type="GO" id="GO:0022857">
    <property type="term" value="F:transmembrane transporter activity"/>
    <property type="evidence" value="ECO:0007669"/>
    <property type="project" value="InterPro"/>
</dbReference>